<organism evidence="1 2">
    <name type="scientific">Panagrolaimus sp. JU765</name>
    <dbReference type="NCBI Taxonomy" id="591449"/>
    <lineage>
        <taxon>Eukaryota</taxon>
        <taxon>Metazoa</taxon>
        <taxon>Ecdysozoa</taxon>
        <taxon>Nematoda</taxon>
        <taxon>Chromadorea</taxon>
        <taxon>Rhabditida</taxon>
        <taxon>Tylenchina</taxon>
        <taxon>Panagrolaimomorpha</taxon>
        <taxon>Panagrolaimoidea</taxon>
        <taxon>Panagrolaimidae</taxon>
        <taxon>Panagrolaimus</taxon>
    </lineage>
</organism>
<proteinExistence type="predicted"/>
<reference evidence="2" key="1">
    <citation type="submission" date="2022-11" db="UniProtKB">
        <authorList>
            <consortium name="WormBaseParasite"/>
        </authorList>
    </citation>
    <scope>IDENTIFICATION</scope>
</reference>
<protein>
    <submittedName>
        <fullName evidence="2">Myosin motor domain-containing protein</fullName>
    </submittedName>
</protein>
<evidence type="ECO:0000313" key="2">
    <source>
        <dbReference type="WBParaSite" id="JU765_v2.g15438.t1"/>
    </source>
</evidence>
<dbReference type="WBParaSite" id="JU765_v2.g15438.t1">
    <property type="protein sequence ID" value="JU765_v2.g15438.t1"/>
    <property type="gene ID" value="JU765_v2.g15438"/>
</dbReference>
<evidence type="ECO:0000313" key="1">
    <source>
        <dbReference type="Proteomes" id="UP000887576"/>
    </source>
</evidence>
<name>A0AC34QDJ9_9BILA</name>
<dbReference type="Proteomes" id="UP000887576">
    <property type="component" value="Unplaced"/>
</dbReference>
<accession>A0AC34QDJ9</accession>
<sequence>LALLDEQCLFPKATDKSFVEKLLVNHEKHPKFVVPEMRAKSDFAIVHYAGRVDYVADQWLTKNMDPLNENVVALMQNSTDPFVVNIWKDAEFAAMGATEIDAQFGARARRGGMFRTVSQLHKEQLQRLMMTLRNTVPHFVRCIIPNHEKKPRKINSLLVLEQLRCNGVLEGIRICRQGFPSRVPFQEFRHRYELLAPN</sequence>